<dbReference type="AlphaFoldDB" id="A0AAE9Z4E8"/>
<dbReference type="EMBL" id="CP059733">
    <property type="protein sequence ID" value="WDE05869.1"/>
    <property type="molecule type" value="Genomic_DNA"/>
</dbReference>
<dbReference type="InterPro" id="IPR011051">
    <property type="entry name" value="RmlC_Cupin_sf"/>
</dbReference>
<dbReference type="InterPro" id="IPR012093">
    <property type="entry name" value="Pirin"/>
</dbReference>
<dbReference type="InterPro" id="IPR014710">
    <property type="entry name" value="RmlC-like_jellyroll"/>
</dbReference>
<dbReference type="PANTHER" id="PTHR13903">
    <property type="entry name" value="PIRIN-RELATED"/>
    <property type="match status" value="1"/>
</dbReference>
<evidence type="ECO:0000259" key="4">
    <source>
        <dbReference type="Pfam" id="PF05726"/>
    </source>
</evidence>
<feature type="domain" description="Pirin C-terminal" evidence="4">
    <location>
        <begin position="201"/>
        <end position="283"/>
    </location>
</feature>
<name>A0AAE9Z4E8_9GAMM</name>
<gene>
    <name evidence="5" type="ORF">SG34_002735</name>
</gene>
<evidence type="ECO:0000313" key="5">
    <source>
        <dbReference type="EMBL" id="WDE05869.1"/>
    </source>
</evidence>
<evidence type="ECO:0000259" key="3">
    <source>
        <dbReference type="Pfam" id="PF02678"/>
    </source>
</evidence>
<protein>
    <submittedName>
        <fullName evidence="5">Pirin family protein</fullName>
    </submittedName>
</protein>
<dbReference type="Pfam" id="PF02678">
    <property type="entry name" value="Pirin"/>
    <property type="match status" value="1"/>
</dbReference>
<dbReference type="RefSeq" id="WP_053046386.1">
    <property type="nucleotide sequence ID" value="NZ_CP059733.1"/>
</dbReference>
<dbReference type="Pfam" id="PF05726">
    <property type="entry name" value="Pirin_C"/>
    <property type="match status" value="1"/>
</dbReference>
<dbReference type="InterPro" id="IPR003829">
    <property type="entry name" value="Pirin_N_dom"/>
</dbReference>
<proteinExistence type="inferred from homology"/>
<feature type="domain" description="Pirin N-terminal" evidence="3">
    <location>
        <begin position="19"/>
        <end position="125"/>
    </location>
</feature>
<dbReference type="PANTHER" id="PTHR13903:SF8">
    <property type="entry name" value="PIRIN"/>
    <property type="match status" value="1"/>
</dbReference>
<evidence type="ECO:0000256" key="2">
    <source>
        <dbReference type="RuleBase" id="RU003457"/>
    </source>
</evidence>
<dbReference type="PIRSF" id="PIRSF006232">
    <property type="entry name" value="Pirin"/>
    <property type="match status" value="1"/>
</dbReference>
<reference evidence="5 6" key="1">
    <citation type="journal article" date="2015" name="Genome Announc.">
        <title>Draft Genome Sequences of Marine Isolates of Thalassomonas viridans and Thalassomonas actiniarum.</title>
        <authorList>
            <person name="Olonade I."/>
            <person name="van Zyl L.J."/>
            <person name="Trindade M."/>
        </authorList>
    </citation>
    <scope>NUCLEOTIDE SEQUENCE [LARGE SCALE GENOMIC DNA]</scope>
    <source>
        <strain evidence="5 6">XOM25</strain>
    </source>
</reference>
<comment type="similarity">
    <text evidence="1 2">Belongs to the pirin family.</text>
</comment>
<accession>A0AAE9Z4E8</accession>
<dbReference type="InterPro" id="IPR008778">
    <property type="entry name" value="Pirin_C_dom"/>
</dbReference>
<keyword evidence="6" id="KW-1185">Reference proteome</keyword>
<dbReference type="SUPFAM" id="SSF51182">
    <property type="entry name" value="RmlC-like cupins"/>
    <property type="match status" value="1"/>
</dbReference>
<sequence length="285" mass="31645">MKIIDHQRIDGLVPDTRGQRVFPTGVLNHFDPFVMLDHIGPSVMPANWRLDGGSDLHPKLHPHRGFETITFMFQGNMHHRDNRFTARPLLTNGSVQLMNAGRGIQHGGDMWPDDQQKFHEIQLWVNSPGKYKMSEPRVHSVHDADIPARILSGASGEARLRIVAGELDGITGPINTFADIRILHGKVSGEQKLAFGPSQLPEGHNRTMLYLLSGSVSVKGEILRAFQAAAFEQVLSSLEFSASDSEFLLLSGQSLNETIAFGGSFVMNTREEIQQVQRDYALGLF</sequence>
<organism evidence="5 6">
    <name type="scientific">Thalassomonas viridans</name>
    <dbReference type="NCBI Taxonomy" id="137584"/>
    <lineage>
        <taxon>Bacteria</taxon>
        <taxon>Pseudomonadati</taxon>
        <taxon>Pseudomonadota</taxon>
        <taxon>Gammaproteobacteria</taxon>
        <taxon>Alteromonadales</taxon>
        <taxon>Colwelliaceae</taxon>
        <taxon>Thalassomonas</taxon>
    </lineage>
</organism>
<reference evidence="5 6" key="2">
    <citation type="journal article" date="2022" name="Mar. Drugs">
        <title>Bioassay-Guided Fractionation Leads to the Detection of Cholic Acid Generated by the Rare Thalassomonas sp.</title>
        <authorList>
            <person name="Pheiffer F."/>
            <person name="Schneider Y.K."/>
            <person name="Hansen E.H."/>
            <person name="Andersen J.H."/>
            <person name="Isaksson J."/>
            <person name="Busche T."/>
            <person name="R C."/>
            <person name="Kalinowski J."/>
            <person name="Zyl L.V."/>
            <person name="Trindade M."/>
        </authorList>
    </citation>
    <scope>NUCLEOTIDE SEQUENCE [LARGE SCALE GENOMIC DNA]</scope>
    <source>
        <strain evidence="5 6">XOM25</strain>
    </source>
</reference>
<evidence type="ECO:0000256" key="1">
    <source>
        <dbReference type="ARBA" id="ARBA00008416"/>
    </source>
</evidence>
<evidence type="ECO:0000313" key="6">
    <source>
        <dbReference type="Proteomes" id="UP000032352"/>
    </source>
</evidence>
<dbReference type="KEGG" id="tvd:SG34_002735"/>
<dbReference type="Gene3D" id="2.60.120.10">
    <property type="entry name" value="Jelly Rolls"/>
    <property type="match status" value="2"/>
</dbReference>
<dbReference type="CDD" id="cd02247">
    <property type="entry name" value="cupin_pirin_C"/>
    <property type="match status" value="1"/>
</dbReference>
<dbReference type="Proteomes" id="UP000032352">
    <property type="component" value="Chromosome"/>
</dbReference>